<dbReference type="GO" id="GO:0009240">
    <property type="term" value="P:isopentenyl diphosphate biosynthetic process"/>
    <property type="evidence" value="ECO:0007669"/>
    <property type="project" value="TreeGrafter"/>
</dbReference>
<dbReference type="Gene3D" id="3.90.79.10">
    <property type="entry name" value="Nucleoside Triphosphate Pyrophosphohydrolase"/>
    <property type="match status" value="1"/>
</dbReference>
<dbReference type="PROSITE" id="PS51462">
    <property type="entry name" value="NUDIX"/>
    <property type="match status" value="1"/>
</dbReference>
<dbReference type="AlphaFoldDB" id="A0A518BG58"/>
<dbReference type="GO" id="GO:0004452">
    <property type="term" value="F:isopentenyl-diphosphate delta-isomerase activity"/>
    <property type="evidence" value="ECO:0007669"/>
    <property type="project" value="UniProtKB-EC"/>
</dbReference>
<dbReference type="EMBL" id="CP036287">
    <property type="protein sequence ID" value="QDU65972.1"/>
    <property type="molecule type" value="Genomic_DNA"/>
</dbReference>
<accession>A0A518BG58</accession>
<dbReference type="InterPro" id="IPR000086">
    <property type="entry name" value="NUDIX_hydrolase_dom"/>
</dbReference>
<dbReference type="KEGG" id="pbap:Pla133_10380"/>
<evidence type="ECO:0000313" key="3">
    <source>
        <dbReference type="Proteomes" id="UP000316921"/>
    </source>
</evidence>
<dbReference type="PANTHER" id="PTHR10885:SF0">
    <property type="entry name" value="ISOPENTENYL-DIPHOSPHATE DELTA-ISOMERASE"/>
    <property type="match status" value="1"/>
</dbReference>
<dbReference type="EC" id="5.3.3.2" evidence="2"/>
<evidence type="ECO:0000259" key="1">
    <source>
        <dbReference type="PROSITE" id="PS51462"/>
    </source>
</evidence>
<dbReference type="Pfam" id="PF00293">
    <property type="entry name" value="NUDIX"/>
    <property type="match status" value="1"/>
</dbReference>
<dbReference type="Proteomes" id="UP000316921">
    <property type="component" value="Chromosome"/>
</dbReference>
<proteinExistence type="predicted"/>
<keyword evidence="2" id="KW-0413">Isomerase</keyword>
<evidence type="ECO:0000313" key="2">
    <source>
        <dbReference type="EMBL" id="QDU65972.1"/>
    </source>
</evidence>
<name>A0A518BG58_9BACT</name>
<dbReference type="PANTHER" id="PTHR10885">
    <property type="entry name" value="ISOPENTENYL-DIPHOSPHATE DELTA-ISOMERASE"/>
    <property type="match status" value="1"/>
</dbReference>
<reference evidence="2 3" key="1">
    <citation type="submission" date="2019-02" db="EMBL/GenBank/DDBJ databases">
        <title>Deep-cultivation of Planctomycetes and their phenomic and genomic characterization uncovers novel biology.</title>
        <authorList>
            <person name="Wiegand S."/>
            <person name="Jogler M."/>
            <person name="Boedeker C."/>
            <person name="Pinto D."/>
            <person name="Vollmers J."/>
            <person name="Rivas-Marin E."/>
            <person name="Kohn T."/>
            <person name="Peeters S.H."/>
            <person name="Heuer A."/>
            <person name="Rast P."/>
            <person name="Oberbeckmann S."/>
            <person name="Bunk B."/>
            <person name="Jeske O."/>
            <person name="Meyerdierks A."/>
            <person name="Storesund J.E."/>
            <person name="Kallscheuer N."/>
            <person name="Luecker S."/>
            <person name="Lage O.M."/>
            <person name="Pohl T."/>
            <person name="Merkel B.J."/>
            <person name="Hornburger P."/>
            <person name="Mueller R.-W."/>
            <person name="Bruemmer F."/>
            <person name="Labrenz M."/>
            <person name="Spormann A.M."/>
            <person name="Op den Camp H."/>
            <person name="Overmann J."/>
            <person name="Amann R."/>
            <person name="Jetten M.S.M."/>
            <person name="Mascher T."/>
            <person name="Medema M.H."/>
            <person name="Devos D.P."/>
            <person name="Kaster A.-K."/>
            <person name="Ovreas L."/>
            <person name="Rohde M."/>
            <person name="Galperin M.Y."/>
            <person name="Jogler C."/>
        </authorList>
    </citation>
    <scope>NUCLEOTIDE SEQUENCE [LARGE SCALE GENOMIC DNA]</scope>
    <source>
        <strain evidence="2 3">Pla133</strain>
    </source>
</reference>
<keyword evidence="3" id="KW-1185">Reference proteome</keyword>
<sequence>MAPAWDSAYPSGMSGRSQFDIDRLILVDGEDRVVGEAGKAECHLEGGRKHRALAVVVFDGEGRLLLARRAAAKPLWPGSWDATIASHPRPGEDYVVAGRRRLLEELGVELEAELLGRFDYRIEFEAVGVEDEVCAALIARLGGDPPAPVAAEVDGIRAVTLEAFLDEAADPAAGICPWAPLAVLAASLAPSPPAELAALARPALRQRLIDAADAHLGIGGWRMLDAG</sequence>
<protein>
    <submittedName>
        <fullName evidence="2">Isopentenyl-diphosphate Delta-isomerase</fullName>
        <ecNumber evidence="2">5.3.3.2</ecNumber>
    </submittedName>
</protein>
<dbReference type="SUPFAM" id="SSF55811">
    <property type="entry name" value="Nudix"/>
    <property type="match status" value="1"/>
</dbReference>
<organism evidence="2 3">
    <name type="scientific">Engelhardtia mirabilis</name>
    <dbReference type="NCBI Taxonomy" id="2528011"/>
    <lineage>
        <taxon>Bacteria</taxon>
        <taxon>Pseudomonadati</taxon>
        <taxon>Planctomycetota</taxon>
        <taxon>Planctomycetia</taxon>
        <taxon>Planctomycetia incertae sedis</taxon>
        <taxon>Engelhardtia</taxon>
    </lineage>
</organism>
<dbReference type="GO" id="GO:0005737">
    <property type="term" value="C:cytoplasm"/>
    <property type="evidence" value="ECO:0007669"/>
    <property type="project" value="TreeGrafter"/>
</dbReference>
<feature type="domain" description="Nudix hydrolase" evidence="1">
    <location>
        <begin position="48"/>
        <end position="181"/>
    </location>
</feature>
<dbReference type="InterPro" id="IPR015797">
    <property type="entry name" value="NUDIX_hydrolase-like_dom_sf"/>
</dbReference>
<gene>
    <name evidence="2" type="primary">idi</name>
    <name evidence="2" type="ORF">Pla133_10380</name>
</gene>